<dbReference type="GO" id="GO:0000226">
    <property type="term" value="P:microtubule cytoskeleton organization"/>
    <property type="evidence" value="ECO:0007669"/>
    <property type="project" value="TreeGrafter"/>
</dbReference>
<feature type="region of interest" description="Disordered" evidence="1">
    <location>
        <begin position="140"/>
        <end position="208"/>
    </location>
</feature>
<feature type="compositionally biased region" description="Polar residues" evidence="1">
    <location>
        <begin position="658"/>
        <end position="669"/>
    </location>
</feature>
<feature type="region of interest" description="Disordered" evidence="1">
    <location>
        <begin position="650"/>
        <end position="669"/>
    </location>
</feature>
<proteinExistence type="predicted"/>
<dbReference type="GO" id="GO:0008104">
    <property type="term" value="P:intracellular protein localization"/>
    <property type="evidence" value="ECO:0007669"/>
    <property type="project" value="TreeGrafter"/>
</dbReference>
<dbReference type="InterPro" id="IPR036034">
    <property type="entry name" value="PDZ_sf"/>
</dbReference>
<evidence type="ECO:0000313" key="4">
    <source>
        <dbReference type="Proteomes" id="UP001239994"/>
    </source>
</evidence>
<dbReference type="EMBL" id="JAROKS010000022">
    <property type="protein sequence ID" value="KAK1788628.1"/>
    <property type="molecule type" value="Genomic_DNA"/>
</dbReference>
<organism evidence="3 4">
    <name type="scientific">Electrophorus voltai</name>
    <dbReference type="NCBI Taxonomy" id="2609070"/>
    <lineage>
        <taxon>Eukaryota</taxon>
        <taxon>Metazoa</taxon>
        <taxon>Chordata</taxon>
        <taxon>Craniata</taxon>
        <taxon>Vertebrata</taxon>
        <taxon>Euteleostomi</taxon>
        <taxon>Actinopterygii</taxon>
        <taxon>Neopterygii</taxon>
        <taxon>Teleostei</taxon>
        <taxon>Ostariophysi</taxon>
        <taxon>Gymnotiformes</taxon>
        <taxon>Gymnotoidei</taxon>
        <taxon>Gymnotidae</taxon>
        <taxon>Electrophorus</taxon>
    </lineage>
</organism>
<feature type="compositionally biased region" description="Pro residues" evidence="1">
    <location>
        <begin position="154"/>
        <end position="164"/>
    </location>
</feature>
<gene>
    <name evidence="3" type="ORF">P4O66_002451</name>
</gene>
<feature type="region of interest" description="Disordered" evidence="1">
    <location>
        <begin position="412"/>
        <end position="440"/>
    </location>
</feature>
<dbReference type="GO" id="GO:0007155">
    <property type="term" value="P:cell adhesion"/>
    <property type="evidence" value="ECO:0007669"/>
    <property type="project" value="TreeGrafter"/>
</dbReference>
<name>A0AAD9DPS4_9TELE</name>
<feature type="compositionally biased region" description="Polar residues" evidence="1">
    <location>
        <begin position="421"/>
        <end position="435"/>
    </location>
</feature>
<keyword evidence="4" id="KW-1185">Reference proteome</keyword>
<feature type="compositionally biased region" description="Pro residues" evidence="1">
    <location>
        <begin position="359"/>
        <end position="368"/>
    </location>
</feature>
<dbReference type="GO" id="GO:0005912">
    <property type="term" value="C:adherens junction"/>
    <property type="evidence" value="ECO:0007669"/>
    <property type="project" value="TreeGrafter"/>
</dbReference>
<dbReference type="Proteomes" id="UP001239994">
    <property type="component" value="Unassembled WGS sequence"/>
</dbReference>
<sequence length="729" mass="79308">MSSCLRALGLHIRGVEENSRSKREGIFQDEECIVRINDTELTDKSFSQFDIIIHSIICSQTTFNFEAPVEPLRLRFNRPPDFCCPPRPLPPPLAAVRSLAHAPSSPSPPRSQDVFRQAMRSPLVRLDVLPLANRERYERNLASPPFGEPHACEAPPPRARPTPWPAEVARSRQAEPQESGGSPEGRSPAPPPPQLVPRGVSGESPLLRKSPALPALAGFASRKGGKKLRIDLRKGPEGLGFTVVTRDSSVHGPGPILVKNILPRGAAVKDGRLQSGDRILESIVGVVKCTTQMGSGAIASLEHRKLRVSCLAAPGLREVRREVGPLLKEVPEHVRLCQVQGHGPAALALPVSPSADHQTPPPPPPPLPSSALPQIHGHLPRHHGKPVQRSGSGLTSIVLTLGISLDCSPVRDFRPRRPSSDKPSACQSRPSFFNSNHRRKEQRRNEAALWNTFCNSVGVTTATPAYRDVVCVCVPSTVTLDRTLYEGAGHSSYCLTLHLAERSAARITQAPRIPSARWALPCGSATSLVCLELLGCSGHVRAHPHHSGHARARTLLKGKDVAESKWRARPESSVHGSLICPLPGVQWRVAECPSPAGREQEWSCVVVTHTHTHTRTHTLLTLPPHFSTQRFHLHLYTIHLVSRGAGALQLKRGHQRPPRSQTPLRPSPSCNGVLFPRLNVPAETALSRGTCDLSAQTPVEGRPIEQGQCVRRPTCLSPAQELRMVVGRG</sequence>
<dbReference type="GO" id="GO:0051660">
    <property type="term" value="P:establishment of centrosome localization"/>
    <property type="evidence" value="ECO:0007669"/>
    <property type="project" value="TreeGrafter"/>
</dbReference>
<feature type="domain" description="PDZ" evidence="2">
    <location>
        <begin position="229"/>
        <end position="281"/>
    </location>
</feature>
<protein>
    <recommendedName>
        <fullName evidence="2">PDZ domain-containing protein</fullName>
    </recommendedName>
</protein>
<dbReference type="Gene3D" id="2.30.42.10">
    <property type="match status" value="1"/>
</dbReference>
<evidence type="ECO:0000256" key="1">
    <source>
        <dbReference type="SAM" id="MobiDB-lite"/>
    </source>
</evidence>
<dbReference type="PROSITE" id="PS50106">
    <property type="entry name" value="PDZ"/>
    <property type="match status" value="1"/>
</dbReference>
<dbReference type="InterPro" id="IPR052213">
    <property type="entry name" value="PAR3"/>
</dbReference>
<dbReference type="SUPFAM" id="SSF50156">
    <property type="entry name" value="PDZ domain-like"/>
    <property type="match status" value="1"/>
</dbReference>
<comment type="caution">
    <text evidence="3">The sequence shown here is derived from an EMBL/GenBank/DDBJ whole genome shotgun (WGS) entry which is preliminary data.</text>
</comment>
<dbReference type="GO" id="GO:0005938">
    <property type="term" value="C:cell cortex"/>
    <property type="evidence" value="ECO:0007669"/>
    <property type="project" value="TreeGrafter"/>
</dbReference>
<dbReference type="GO" id="GO:0016324">
    <property type="term" value="C:apical plasma membrane"/>
    <property type="evidence" value="ECO:0007669"/>
    <property type="project" value="TreeGrafter"/>
</dbReference>
<dbReference type="GO" id="GO:0043296">
    <property type="term" value="C:apical junction complex"/>
    <property type="evidence" value="ECO:0007669"/>
    <property type="project" value="TreeGrafter"/>
</dbReference>
<evidence type="ECO:0000313" key="3">
    <source>
        <dbReference type="EMBL" id="KAK1788628.1"/>
    </source>
</evidence>
<feature type="region of interest" description="Disordered" evidence="1">
    <location>
        <begin position="347"/>
        <end position="391"/>
    </location>
</feature>
<dbReference type="PANTHER" id="PTHR16484">
    <property type="entry name" value="PARTITIONING DEFECTIVE 3 RELATED"/>
    <property type="match status" value="1"/>
</dbReference>
<dbReference type="Pfam" id="PF00595">
    <property type="entry name" value="PDZ"/>
    <property type="match status" value="1"/>
</dbReference>
<dbReference type="SMART" id="SM00228">
    <property type="entry name" value="PDZ"/>
    <property type="match status" value="1"/>
</dbReference>
<dbReference type="PANTHER" id="PTHR16484:SF4">
    <property type="entry name" value="PARTITIONING DEFECTIVE 3 HOMOLOG B"/>
    <property type="match status" value="1"/>
</dbReference>
<dbReference type="GO" id="GO:0045197">
    <property type="term" value="P:establishment or maintenance of epithelial cell apical/basal polarity"/>
    <property type="evidence" value="ECO:0007669"/>
    <property type="project" value="TreeGrafter"/>
</dbReference>
<feature type="compositionally biased region" description="Low complexity" evidence="1">
    <location>
        <begin position="176"/>
        <end position="187"/>
    </location>
</feature>
<reference evidence="3" key="1">
    <citation type="submission" date="2023-03" db="EMBL/GenBank/DDBJ databases">
        <title>Electrophorus voltai genome.</title>
        <authorList>
            <person name="Bian C."/>
        </authorList>
    </citation>
    <scope>NUCLEOTIDE SEQUENCE</scope>
    <source>
        <strain evidence="3">CB-2022</strain>
        <tissue evidence="3">Muscle</tissue>
    </source>
</reference>
<evidence type="ECO:0000259" key="2">
    <source>
        <dbReference type="PROSITE" id="PS50106"/>
    </source>
</evidence>
<dbReference type="GO" id="GO:0035091">
    <property type="term" value="F:phosphatidylinositol binding"/>
    <property type="evidence" value="ECO:0007669"/>
    <property type="project" value="TreeGrafter"/>
</dbReference>
<accession>A0AAD9DPS4</accession>
<dbReference type="GO" id="GO:0030010">
    <property type="term" value="P:establishment of cell polarity"/>
    <property type="evidence" value="ECO:0007669"/>
    <property type="project" value="TreeGrafter"/>
</dbReference>
<dbReference type="AlphaFoldDB" id="A0AAD9DPS4"/>
<dbReference type="InterPro" id="IPR001478">
    <property type="entry name" value="PDZ"/>
</dbReference>